<dbReference type="Gene3D" id="3.30.9.10">
    <property type="entry name" value="D-Amino Acid Oxidase, subunit A, domain 2"/>
    <property type="match status" value="1"/>
</dbReference>
<evidence type="ECO:0000256" key="2">
    <source>
        <dbReference type="ARBA" id="ARBA00023002"/>
    </source>
</evidence>
<keyword evidence="5" id="KW-1185">Reference proteome</keyword>
<dbReference type="InterPro" id="IPR036188">
    <property type="entry name" value="FAD/NAD-bd_sf"/>
</dbReference>
<dbReference type="Gene3D" id="3.50.50.60">
    <property type="entry name" value="FAD/NAD(P)-binding domain"/>
    <property type="match status" value="1"/>
</dbReference>
<dbReference type="SUPFAM" id="SSF51905">
    <property type="entry name" value="FAD/NAD(P)-binding domain"/>
    <property type="match status" value="1"/>
</dbReference>
<evidence type="ECO:0000313" key="4">
    <source>
        <dbReference type="EMBL" id="SSW64560.1"/>
    </source>
</evidence>
<reference evidence="4 5" key="1">
    <citation type="submission" date="2018-07" db="EMBL/GenBank/DDBJ databases">
        <authorList>
            <person name="Peeters C."/>
        </authorList>
    </citation>
    <scope>NUCLEOTIDE SEQUENCE [LARGE SCALE GENOMIC DNA]</scope>
    <source>
        <strain evidence="4 5">LMG 3411</strain>
    </source>
</reference>
<comment type="similarity">
    <text evidence="1">Belongs to the DadA oxidoreductase family.</text>
</comment>
<name>A0A446C9R6_9BURK</name>
<dbReference type="Pfam" id="PF01266">
    <property type="entry name" value="DAO"/>
    <property type="match status" value="1"/>
</dbReference>
<dbReference type="GO" id="GO:0008718">
    <property type="term" value="F:D-amino-acid dehydrogenase activity"/>
    <property type="evidence" value="ECO:0007669"/>
    <property type="project" value="TreeGrafter"/>
</dbReference>
<gene>
    <name evidence="4" type="primary">dadA1_1</name>
    <name evidence="4" type="ORF">AGI3411_01658</name>
</gene>
<dbReference type="EC" id="1.4.99.-" evidence="4"/>
<feature type="domain" description="FAD dependent oxidoreductase" evidence="3">
    <location>
        <begin position="13"/>
        <end position="305"/>
    </location>
</feature>
<evidence type="ECO:0000313" key="5">
    <source>
        <dbReference type="Proteomes" id="UP000289184"/>
    </source>
</evidence>
<dbReference type="GO" id="GO:0005886">
    <property type="term" value="C:plasma membrane"/>
    <property type="evidence" value="ECO:0007669"/>
    <property type="project" value="TreeGrafter"/>
</dbReference>
<dbReference type="EMBL" id="UFQB01000005">
    <property type="protein sequence ID" value="SSW64560.1"/>
    <property type="molecule type" value="Genomic_DNA"/>
</dbReference>
<protein>
    <submittedName>
        <fullName evidence="4">D-amino acid dehydrogenase 1</fullName>
        <ecNumber evidence="4">1.4.99.-</ecNumber>
    </submittedName>
</protein>
<evidence type="ECO:0000259" key="3">
    <source>
        <dbReference type="Pfam" id="PF01266"/>
    </source>
</evidence>
<accession>A0A446C9R6</accession>
<organism evidence="4 5">
    <name type="scientific">Achromobacter agilis</name>
    <dbReference type="NCBI Taxonomy" id="1353888"/>
    <lineage>
        <taxon>Bacteria</taxon>
        <taxon>Pseudomonadati</taxon>
        <taxon>Pseudomonadota</taxon>
        <taxon>Betaproteobacteria</taxon>
        <taxon>Burkholderiales</taxon>
        <taxon>Alcaligenaceae</taxon>
        <taxon>Achromobacter</taxon>
    </lineage>
</organism>
<proteinExistence type="inferred from homology"/>
<dbReference type="PANTHER" id="PTHR13847">
    <property type="entry name" value="SARCOSINE DEHYDROGENASE-RELATED"/>
    <property type="match status" value="1"/>
</dbReference>
<sequence>MECNATRFRINKLRMQRVAHYSLACLKRLMAETPIAFDFHAGGVLQLFQTEAECQYGNIAASALKEFGIPHNVLNGRDALAVEPALREATSKVAGGLHLPSDASGDSHIFCQALTAWLRGQGVKFHFGTQVRRLLHEGGRVVGCETASGALKADATVVALGNQAPALLAPLGIKLPVYPLKGFSITALVTNPDQAPTMSVMDEHNKVMISRLGNRIRVAGMAELVGHDLSLKADRRDVLVRVARSLLPNGIDYENATFWTGLRPMTPDGPPILGISGWDGLFLNSGHGSNGWTQACGTSRVVADLVCGREPEIDLDGLTIERFRQ</sequence>
<dbReference type="SUPFAM" id="SSF54373">
    <property type="entry name" value="FAD-linked reductases, C-terminal domain"/>
    <property type="match status" value="1"/>
</dbReference>
<dbReference type="GO" id="GO:0055130">
    <property type="term" value="P:D-alanine catabolic process"/>
    <property type="evidence" value="ECO:0007669"/>
    <property type="project" value="TreeGrafter"/>
</dbReference>
<dbReference type="AlphaFoldDB" id="A0A446C9R6"/>
<dbReference type="GO" id="GO:0005737">
    <property type="term" value="C:cytoplasm"/>
    <property type="evidence" value="ECO:0007669"/>
    <property type="project" value="TreeGrafter"/>
</dbReference>
<evidence type="ECO:0000256" key="1">
    <source>
        <dbReference type="ARBA" id="ARBA00009410"/>
    </source>
</evidence>
<dbReference type="Proteomes" id="UP000289184">
    <property type="component" value="Unassembled WGS sequence"/>
</dbReference>
<dbReference type="InterPro" id="IPR006076">
    <property type="entry name" value="FAD-dep_OxRdtase"/>
</dbReference>
<dbReference type="PANTHER" id="PTHR13847:SF280">
    <property type="entry name" value="D-AMINO ACID DEHYDROGENASE"/>
    <property type="match status" value="1"/>
</dbReference>
<keyword evidence="2 4" id="KW-0560">Oxidoreductase</keyword>